<protein>
    <submittedName>
        <fullName evidence="2">Uncharacterized protein</fullName>
    </submittedName>
</protein>
<sequence>MAFDGPFNTTYGEALAQIRDKISSLSNWSIKDESYSNDSTAFTDNDYVVFTTPEGTDVKLETTHEAHVSLQHGPNWDSENTQWGDQYSNSWEAMPQDGDNYSDGNLSDQVRWWLEYVDGKGFAFYMSREEGDGKDRGMAMGFAELSRLWDYSTAQVRESKYTALVVGYRESEYGDQTDVINGTFEGGESSGTHHGKGEVNADGNNDNYPMVETTLQASSKYEDALIGEHDLWIKDHSGDRSAHLDTVTDGGADQYTIFKEGLPTPVGIRMD</sequence>
<feature type="region of interest" description="Disordered" evidence="1">
    <location>
        <begin position="186"/>
        <end position="207"/>
    </location>
</feature>
<gene>
    <name evidence="2" type="ORF">GCU68_13010</name>
</gene>
<accession>A0A5P9P5G4</accession>
<name>A0A5P9P5G4_9EURY</name>
<dbReference type="EMBL" id="CP045488">
    <property type="protein sequence ID" value="QFU83394.1"/>
    <property type="molecule type" value="Genomic_DNA"/>
</dbReference>
<dbReference type="OrthoDB" id="217433at2157"/>
<dbReference type="GeneID" id="42301979"/>
<reference evidence="2 3" key="1">
    <citation type="journal article" date="2007" name="Int. J. Syst. Evol. Microbiol.">
        <title>Natronorubrum sulfidifaciens sp. nov., an extremely haloalkaliphilic archaeon isolated from Aiding salt lake in Xin-Jiang, China.</title>
        <authorList>
            <person name="Cui H.L."/>
            <person name="Tohty D."/>
            <person name="Liu H.C."/>
            <person name="Liu S.J."/>
            <person name="Oren A."/>
            <person name="Zhou P.J."/>
        </authorList>
    </citation>
    <scope>NUCLEOTIDE SEQUENCE [LARGE SCALE GENOMIC DNA]</scope>
    <source>
        <strain evidence="2 3">7-3</strain>
    </source>
</reference>
<evidence type="ECO:0000313" key="2">
    <source>
        <dbReference type="EMBL" id="QFU83394.1"/>
    </source>
</evidence>
<organism evidence="2 3">
    <name type="scientific">Natronorubrum aibiense</name>
    <dbReference type="NCBI Taxonomy" id="348826"/>
    <lineage>
        <taxon>Archaea</taxon>
        <taxon>Methanobacteriati</taxon>
        <taxon>Methanobacteriota</taxon>
        <taxon>Stenosarchaea group</taxon>
        <taxon>Halobacteria</taxon>
        <taxon>Halobacteriales</taxon>
        <taxon>Natrialbaceae</taxon>
        <taxon>Natronorubrum</taxon>
    </lineage>
</organism>
<keyword evidence="3" id="KW-1185">Reference proteome</keyword>
<dbReference type="KEGG" id="nas:GCU68_13010"/>
<dbReference type="AlphaFoldDB" id="A0A5P9P5G4"/>
<evidence type="ECO:0000256" key="1">
    <source>
        <dbReference type="SAM" id="MobiDB-lite"/>
    </source>
</evidence>
<proteinExistence type="predicted"/>
<dbReference type="Proteomes" id="UP000326170">
    <property type="component" value="Chromosome"/>
</dbReference>
<evidence type="ECO:0000313" key="3">
    <source>
        <dbReference type="Proteomes" id="UP000326170"/>
    </source>
</evidence>
<dbReference type="RefSeq" id="WP_152942262.1">
    <property type="nucleotide sequence ID" value="NZ_CP045488.1"/>
</dbReference>